<dbReference type="AlphaFoldDB" id="A0A6J7C6X5"/>
<proteinExistence type="predicted"/>
<name>A0A6J7C6X5_9ZZZZ</name>
<sequence length="159" mass="17286">MRHPRHQARAASERFLGIVQCNCVVSRIRREFGDVGHGSDGCEHDPVTSQRAGVDANDDEFAVGSSQPGDVVVAGAAVSGCDLFQQQGVVVLEEVFQHRTVDHRLGRRLQEIRHPLVGVQGDAIEVDDPHTLVEHAYEVGEIDISTACCRAALIGVVYH</sequence>
<dbReference type="EMBL" id="CAFBIY010000334">
    <property type="protein sequence ID" value="CAB4853767.1"/>
    <property type="molecule type" value="Genomic_DNA"/>
</dbReference>
<gene>
    <name evidence="1" type="ORF">UFOPK3267_03305</name>
</gene>
<organism evidence="1">
    <name type="scientific">freshwater metagenome</name>
    <dbReference type="NCBI Taxonomy" id="449393"/>
    <lineage>
        <taxon>unclassified sequences</taxon>
        <taxon>metagenomes</taxon>
        <taxon>ecological metagenomes</taxon>
    </lineage>
</organism>
<protein>
    <submittedName>
        <fullName evidence="1">Unannotated protein</fullName>
    </submittedName>
</protein>
<accession>A0A6J7C6X5</accession>
<evidence type="ECO:0000313" key="1">
    <source>
        <dbReference type="EMBL" id="CAB4853767.1"/>
    </source>
</evidence>
<reference evidence="1" key="1">
    <citation type="submission" date="2020-05" db="EMBL/GenBank/DDBJ databases">
        <authorList>
            <person name="Chiriac C."/>
            <person name="Salcher M."/>
            <person name="Ghai R."/>
            <person name="Kavagutti S V."/>
        </authorList>
    </citation>
    <scope>NUCLEOTIDE SEQUENCE</scope>
</reference>